<dbReference type="Proteomes" id="UP000606786">
    <property type="component" value="Unassembled WGS sequence"/>
</dbReference>
<protein>
    <submittedName>
        <fullName evidence="1">(Mediterranean fruit fly) hypothetical protein</fullName>
    </submittedName>
</protein>
<dbReference type="EMBL" id="CAJHJT010000056">
    <property type="protein sequence ID" value="CAD7013898.1"/>
    <property type="molecule type" value="Genomic_DNA"/>
</dbReference>
<name>A0A811VC77_CERCA</name>
<gene>
    <name evidence="1" type="ORF">CCAP1982_LOCUS21912</name>
</gene>
<keyword evidence="2" id="KW-1185">Reference proteome</keyword>
<accession>A0A811VC77</accession>
<evidence type="ECO:0000313" key="1">
    <source>
        <dbReference type="EMBL" id="CAD7013898.1"/>
    </source>
</evidence>
<sequence length="172" mass="18635">MAPPCGHEISTLKLFCVDCGQIIEINFVAMNKTLLLPSLHSTAAPAVPLVPTWHNNSMPQAGACHNFQLLSVGVYATVVFVFSLRTYFRPPNYQNEDVNIVAVGFGSGRGCGVGSRLARLRCGSAGVCFVDWAWKEVALNKILTNSNCSTRRTIEMTISTTIAAAREDLLCV</sequence>
<evidence type="ECO:0000313" key="2">
    <source>
        <dbReference type="Proteomes" id="UP000606786"/>
    </source>
</evidence>
<organism evidence="1 2">
    <name type="scientific">Ceratitis capitata</name>
    <name type="common">Mediterranean fruit fly</name>
    <name type="synonym">Tephritis capitata</name>
    <dbReference type="NCBI Taxonomy" id="7213"/>
    <lineage>
        <taxon>Eukaryota</taxon>
        <taxon>Metazoa</taxon>
        <taxon>Ecdysozoa</taxon>
        <taxon>Arthropoda</taxon>
        <taxon>Hexapoda</taxon>
        <taxon>Insecta</taxon>
        <taxon>Pterygota</taxon>
        <taxon>Neoptera</taxon>
        <taxon>Endopterygota</taxon>
        <taxon>Diptera</taxon>
        <taxon>Brachycera</taxon>
        <taxon>Muscomorpha</taxon>
        <taxon>Tephritoidea</taxon>
        <taxon>Tephritidae</taxon>
        <taxon>Ceratitis</taxon>
        <taxon>Ceratitis</taxon>
    </lineage>
</organism>
<dbReference type="AlphaFoldDB" id="A0A811VC77"/>
<reference evidence="1" key="1">
    <citation type="submission" date="2020-11" db="EMBL/GenBank/DDBJ databases">
        <authorList>
            <person name="Whitehead M."/>
        </authorList>
    </citation>
    <scope>NUCLEOTIDE SEQUENCE</scope>
    <source>
        <strain evidence="1">EGII</strain>
    </source>
</reference>
<proteinExistence type="predicted"/>
<comment type="caution">
    <text evidence="1">The sequence shown here is derived from an EMBL/GenBank/DDBJ whole genome shotgun (WGS) entry which is preliminary data.</text>
</comment>